<dbReference type="SMART" id="SM00184">
    <property type="entry name" value="RING"/>
    <property type="match status" value="1"/>
</dbReference>
<dbReference type="EMBL" id="CM031826">
    <property type="protein sequence ID" value="KAG6727118.1"/>
    <property type="molecule type" value="Genomic_DNA"/>
</dbReference>
<evidence type="ECO:0000313" key="7">
    <source>
        <dbReference type="EMBL" id="KAG6727118.1"/>
    </source>
</evidence>
<evidence type="ECO:0000259" key="6">
    <source>
        <dbReference type="PROSITE" id="PS50089"/>
    </source>
</evidence>
<dbReference type="GO" id="GO:0008270">
    <property type="term" value="F:zinc ion binding"/>
    <property type="evidence" value="ECO:0007669"/>
    <property type="project" value="UniProtKB-KW"/>
</dbReference>
<dbReference type="PANTHER" id="PTHR46293:SF3">
    <property type="entry name" value="E3 UBIQUITIN PROTEIN LIGASE DRIPH-RELATED"/>
    <property type="match status" value="1"/>
</dbReference>
<dbReference type="PANTHER" id="PTHR46293">
    <property type="entry name" value="E3 UBIQUITIN PROTEIN LIGASE DRIP1"/>
    <property type="match status" value="1"/>
</dbReference>
<comment type="caution">
    <text evidence="7">The sequence shown here is derived from an EMBL/GenBank/DDBJ whole genome shotgun (WGS) entry which is preliminary data.</text>
</comment>
<evidence type="ECO:0000256" key="2">
    <source>
        <dbReference type="ARBA" id="ARBA00022771"/>
    </source>
</evidence>
<feature type="domain" description="RING-type" evidence="6">
    <location>
        <begin position="34"/>
        <end position="75"/>
    </location>
</feature>
<dbReference type="GO" id="GO:0004842">
    <property type="term" value="F:ubiquitin-protein transferase activity"/>
    <property type="evidence" value="ECO:0007669"/>
    <property type="project" value="InterPro"/>
</dbReference>
<accession>A0A922JZN6</accession>
<evidence type="ECO:0000256" key="5">
    <source>
        <dbReference type="SAM" id="MobiDB-lite"/>
    </source>
</evidence>
<dbReference type="PROSITE" id="PS50089">
    <property type="entry name" value="ZF_RING_2"/>
    <property type="match status" value="1"/>
</dbReference>
<keyword evidence="3" id="KW-0862">Zinc</keyword>
<dbReference type="Proteomes" id="UP000811246">
    <property type="component" value="Chromosome 2"/>
</dbReference>
<sequence>MCVWGQRGTEKQKMVMTGQVVKLQWEKLAVCMTCPLCNKLFKDATTISECLHTFCRKCIYEKLTSEELNHCPVCNKDLGCAPLEKLRADHNVQDLRARIFPFARKKANAPGVVPSVLFSGKRKERSLSPFRASIPRIKCAARKCIPLLEPSLNVDEPVEKEGDDKKVGNHRLSLSSSATLHENLQNRRQVKAASQTKSIKFTMHGMVVKPALPKAKITGHGNKLKGHGDDNGSTSAPSSLVKTRKFHGVRQRRAAVSEGLINIPGQALIDVDYKNDRRFSPIWFSLVASNDQEGDAPLPQISSCYLRVRDGSLPVSFIKKYLVKKLDLDSEAEVEILLRGQPIISTQQFHNLVDLWLQTKPMSERIQTSLGCSAKDFVIVLSYGRKIRPHEYDSMML</sequence>
<evidence type="ECO:0000256" key="4">
    <source>
        <dbReference type="PROSITE-ProRule" id="PRU00175"/>
    </source>
</evidence>
<keyword evidence="1" id="KW-0479">Metal-binding</keyword>
<proteinExistence type="predicted"/>
<evidence type="ECO:0000256" key="1">
    <source>
        <dbReference type="ARBA" id="ARBA00022723"/>
    </source>
</evidence>
<keyword evidence="2 4" id="KW-0863">Zinc-finger</keyword>
<dbReference type="PROSITE" id="PS00518">
    <property type="entry name" value="ZF_RING_1"/>
    <property type="match status" value="1"/>
</dbReference>
<evidence type="ECO:0000313" key="8">
    <source>
        <dbReference type="Proteomes" id="UP000811246"/>
    </source>
</evidence>
<reference evidence="7" key="1">
    <citation type="submission" date="2021-01" db="EMBL/GenBank/DDBJ databases">
        <authorList>
            <person name="Lovell J.T."/>
            <person name="Bentley N."/>
            <person name="Bhattarai G."/>
            <person name="Jenkins J.W."/>
            <person name="Sreedasyam A."/>
            <person name="Alarcon Y."/>
            <person name="Bock C."/>
            <person name="Boston L."/>
            <person name="Carlson J."/>
            <person name="Cervantes K."/>
            <person name="Clermont K."/>
            <person name="Krom N."/>
            <person name="Kubenka K."/>
            <person name="Mamidi S."/>
            <person name="Mattison C."/>
            <person name="Monteros M."/>
            <person name="Pisani C."/>
            <person name="Plott C."/>
            <person name="Rajasekar S."/>
            <person name="Rhein H.S."/>
            <person name="Rohla C."/>
            <person name="Song M."/>
            <person name="Hilaire R.S."/>
            <person name="Shu S."/>
            <person name="Wells L."/>
            <person name="Wang X."/>
            <person name="Webber J."/>
            <person name="Heerema R.J."/>
            <person name="Klein P."/>
            <person name="Conner P."/>
            <person name="Grauke L."/>
            <person name="Grimwood J."/>
            <person name="Schmutz J."/>
            <person name="Randall J.J."/>
        </authorList>
    </citation>
    <scope>NUCLEOTIDE SEQUENCE</scope>
    <source>
        <tissue evidence="7">Leaf</tissue>
    </source>
</reference>
<feature type="compositionally biased region" description="Polar residues" evidence="5">
    <location>
        <begin position="231"/>
        <end position="241"/>
    </location>
</feature>
<gene>
    <name evidence="7" type="ORF">I3842_02G114900</name>
</gene>
<dbReference type="Pfam" id="PF13923">
    <property type="entry name" value="zf-C3HC4_2"/>
    <property type="match status" value="1"/>
</dbReference>
<feature type="region of interest" description="Disordered" evidence="5">
    <location>
        <begin position="217"/>
        <end position="244"/>
    </location>
</feature>
<dbReference type="CDD" id="cd16525">
    <property type="entry name" value="RING-HC_PCGF"/>
    <property type="match status" value="1"/>
</dbReference>
<protein>
    <recommendedName>
        <fullName evidence="6">RING-type domain-containing protein</fullName>
    </recommendedName>
</protein>
<dbReference type="AlphaFoldDB" id="A0A922JZN6"/>
<dbReference type="InterPro" id="IPR044807">
    <property type="entry name" value="DRIP1-like"/>
</dbReference>
<dbReference type="InterPro" id="IPR017907">
    <property type="entry name" value="Znf_RING_CS"/>
</dbReference>
<dbReference type="InterPro" id="IPR001841">
    <property type="entry name" value="Znf_RING"/>
</dbReference>
<name>A0A922JZN6_CARIL</name>
<organism evidence="7 8">
    <name type="scientific">Carya illinoinensis</name>
    <name type="common">Pecan</name>
    <dbReference type="NCBI Taxonomy" id="32201"/>
    <lineage>
        <taxon>Eukaryota</taxon>
        <taxon>Viridiplantae</taxon>
        <taxon>Streptophyta</taxon>
        <taxon>Embryophyta</taxon>
        <taxon>Tracheophyta</taxon>
        <taxon>Spermatophyta</taxon>
        <taxon>Magnoliopsida</taxon>
        <taxon>eudicotyledons</taxon>
        <taxon>Gunneridae</taxon>
        <taxon>Pentapetalae</taxon>
        <taxon>rosids</taxon>
        <taxon>fabids</taxon>
        <taxon>Fagales</taxon>
        <taxon>Juglandaceae</taxon>
        <taxon>Carya</taxon>
    </lineage>
</organism>
<evidence type="ECO:0000256" key="3">
    <source>
        <dbReference type="ARBA" id="ARBA00022833"/>
    </source>
</evidence>